<proteinExistence type="predicted"/>
<gene>
    <name evidence="3" type="ordered locus">CENSYa_0046</name>
</gene>
<keyword evidence="2" id="KW-0812">Transmembrane</keyword>
<dbReference type="HOGENOM" id="CLU_600816_0_0_2"/>
<keyword evidence="2" id="KW-0472">Membrane</keyword>
<keyword evidence="2" id="KW-1133">Transmembrane helix</keyword>
<sequence>MYGIMICSMALCAISMLPVYAQAGGDYNFIWDIESGEDAAAPHEGIESAKPDKEPGHSSPARPAEPSPEYFADTLFQYTDPRIPIEERVDRMISNAAHLQNSTSEDNWKHRILFWDRYGDDYVPLASALLDPLTNQTFIVGGTVYEENPNSNLKYFLLERGYDLDDLESVPNWVFSPAEYDELREAVLAGGSGGTFDMREFSKNHLALDGDGLHRMMLDELRGQGSMVYGDLVLDRDRPVQAVYEPQVQAAREPPQVLEVVPEAPGPVRSVPSDPPYLLYALAAVSAAAGAVLYAVYTGLLPGMRASTPAGRRAPGVQDMIGESRRLLTEGSIKEAHGILGRAIRLHYSIALGLGREATTDEVLGRLRGSADEHDASRWLRLCGGVEYAREEPRQEGLAGALSWFSGILGRDT</sequence>
<accession>A0RTM8</accession>
<feature type="region of interest" description="Disordered" evidence="1">
    <location>
        <begin position="46"/>
        <end position="68"/>
    </location>
</feature>
<evidence type="ECO:0000256" key="2">
    <source>
        <dbReference type="SAM" id="Phobius"/>
    </source>
</evidence>
<feature type="compositionally biased region" description="Basic and acidic residues" evidence="1">
    <location>
        <begin position="46"/>
        <end position="56"/>
    </location>
</feature>
<evidence type="ECO:0008006" key="5">
    <source>
        <dbReference type="Google" id="ProtNLM"/>
    </source>
</evidence>
<dbReference type="EMBL" id="DP000238">
    <property type="protein sequence ID" value="ABK76695.1"/>
    <property type="molecule type" value="Genomic_DNA"/>
</dbReference>
<evidence type="ECO:0000256" key="1">
    <source>
        <dbReference type="SAM" id="MobiDB-lite"/>
    </source>
</evidence>
<dbReference type="STRING" id="414004.CENSYa_0046"/>
<feature type="compositionally biased region" description="Low complexity" evidence="1">
    <location>
        <begin position="58"/>
        <end position="68"/>
    </location>
</feature>
<dbReference type="EnsemblBacteria" id="ABK76695">
    <property type="protein sequence ID" value="ABK76695"/>
    <property type="gene ID" value="CENSYa_0046"/>
</dbReference>
<organism evidence="3 4">
    <name type="scientific">Cenarchaeum symbiosum (strain A)</name>
    <dbReference type="NCBI Taxonomy" id="414004"/>
    <lineage>
        <taxon>Archaea</taxon>
        <taxon>Nitrososphaerota</taxon>
        <taxon>Candidatus Cenarchaeales</taxon>
        <taxon>Candidatus Cenarchaeaceae</taxon>
        <taxon>Candidatus Cenarchaeum</taxon>
    </lineage>
</organism>
<dbReference type="AlphaFoldDB" id="A0RTM8"/>
<dbReference type="KEGG" id="csy:CENSYa_0046"/>
<feature type="transmembrane region" description="Helical" evidence="2">
    <location>
        <begin position="277"/>
        <end position="297"/>
    </location>
</feature>
<evidence type="ECO:0000313" key="3">
    <source>
        <dbReference type="EMBL" id="ABK76695.1"/>
    </source>
</evidence>
<dbReference type="Proteomes" id="UP000000758">
    <property type="component" value="Chromosome"/>
</dbReference>
<protein>
    <recommendedName>
        <fullName evidence="5">DUF4129 domain-containing protein</fullName>
    </recommendedName>
</protein>
<evidence type="ECO:0000313" key="4">
    <source>
        <dbReference type="Proteomes" id="UP000000758"/>
    </source>
</evidence>
<keyword evidence="4" id="KW-1185">Reference proteome</keyword>
<reference evidence="3 4" key="1">
    <citation type="journal article" date="2006" name="Proc. Natl. Acad. Sci. U.S.A.">
        <title>Genomic analysis of the uncultivated marine crenarchaeote Cenarchaeum symbiosum.</title>
        <authorList>
            <person name="Hallam S.J."/>
            <person name="Konstantinidis K.T."/>
            <person name="Putnam N."/>
            <person name="Schleper C."/>
            <person name="Watanabe Y."/>
            <person name="Sugahara J."/>
            <person name="Preston C."/>
            <person name="de la Torre J."/>
            <person name="Richardson P.M."/>
            <person name="DeLong E.F."/>
        </authorList>
    </citation>
    <scope>NUCLEOTIDE SEQUENCE [LARGE SCALE GENOMIC DNA]</scope>
    <source>
        <strain evidence="4">A</strain>
    </source>
</reference>
<name>A0RTM8_CENSY</name>